<evidence type="ECO:0000256" key="2">
    <source>
        <dbReference type="ARBA" id="ARBA00022801"/>
    </source>
</evidence>
<accession>A0A559MET5</accession>
<dbReference type="InterPro" id="IPR006439">
    <property type="entry name" value="HAD-SF_hydro_IA"/>
</dbReference>
<dbReference type="EMBL" id="QGML01000537">
    <property type="protein sequence ID" value="TVY91473.1"/>
    <property type="molecule type" value="Genomic_DNA"/>
</dbReference>
<name>A0A559MET5_9HELO</name>
<dbReference type="PRINTS" id="PR00413">
    <property type="entry name" value="HADHALOGNASE"/>
</dbReference>
<gene>
    <name evidence="4" type="primary">HAD</name>
    <name evidence="4" type="ORF">LAWI1_G003255</name>
</gene>
<dbReference type="PANTHER" id="PTHR43316:SF3">
    <property type="entry name" value="HALOACID DEHALOGENASE, TYPE II (AFU_ORTHOLOGUE AFUA_2G07750)-RELATED"/>
    <property type="match status" value="1"/>
</dbReference>
<feature type="compositionally biased region" description="Low complexity" evidence="3">
    <location>
        <begin position="257"/>
        <end position="269"/>
    </location>
</feature>
<comment type="caution">
    <text evidence="4">The sequence shown here is derived from an EMBL/GenBank/DDBJ whole genome shotgun (WGS) entry which is preliminary data.</text>
</comment>
<organism evidence="4 5">
    <name type="scientific">Lachnellula willkommii</name>
    <dbReference type="NCBI Taxonomy" id="215461"/>
    <lineage>
        <taxon>Eukaryota</taxon>
        <taxon>Fungi</taxon>
        <taxon>Dikarya</taxon>
        <taxon>Ascomycota</taxon>
        <taxon>Pezizomycotina</taxon>
        <taxon>Leotiomycetes</taxon>
        <taxon>Helotiales</taxon>
        <taxon>Lachnaceae</taxon>
        <taxon>Lachnellula</taxon>
    </lineage>
</organism>
<proteinExistence type="inferred from homology"/>
<evidence type="ECO:0000256" key="3">
    <source>
        <dbReference type="SAM" id="MobiDB-lite"/>
    </source>
</evidence>
<sequence length="269" mass="28832">MSSGNKTVIAFDLYGTLLSTESIAKELATHFGDEKAQSIAALWRRYQLEYTWRMNSMGLYKPFSEITNTSLRHALDEHSLSLSDADTSKLMKAYDSLGTFPDVPPALKTLERNPSIDAYVFSNGTDAMVSSSVNQSPALSPHASVFKGLVTVEEVEAYKPDPKVYAHLAERVGKRGPRDRGDVWLVSGNPFDVVGARAAGMQAAWVDRAGGHHGKGGWTDKLGELASGGPTVVVHGVDEAVNEIQRWTKDNGGKSGAGLNNEAAALGPG</sequence>
<comment type="similarity">
    <text evidence="1">Belongs to the HAD-like hydrolase superfamily. S-2-haloalkanoic acid dehalogenase family.</text>
</comment>
<keyword evidence="5" id="KW-1185">Reference proteome</keyword>
<dbReference type="GO" id="GO:0016791">
    <property type="term" value="F:phosphatase activity"/>
    <property type="evidence" value="ECO:0007669"/>
    <property type="project" value="UniProtKB-ARBA"/>
</dbReference>
<dbReference type="GO" id="GO:0019120">
    <property type="term" value="F:hydrolase activity, acting on acid halide bonds, in C-halide compounds"/>
    <property type="evidence" value="ECO:0007669"/>
    <property type="project" value="InterPro"/>
</dbReference>
<dbReference type="InterPro" id="IPR023214">
    <property type="entry name" value="HAD_sf"/>
</dbReference>
<dbReference type="SFLD" id="SFLDS00003">
    <property type="entry name" value="Haloacid_Dehalogenase"/>
    <property type="match status" value="1"/>
</dbReference>
<dbReference type="Gene3D" id="1.10.150.240">
    <property type="entry name" value="Putative phosphatase, domain 2"/>
    <property type="match status" value="1"/>
</dbReference>
<keyword evidence="2" id="KW-0378">Hydrolase</keyword>
<dbReference type="InterPro" id="IPR023198">
    <property type="entry name" value="PGP-like_dom2"/>
</dbReference>
<dbReference type="AlphaFoldDB" id="A0A559MET5"/>
<evidence type="ECO:0000313" key="4">
    <source>
        <dbReference type="EMBL" id="TVY91473.1"/>
    </source>
</evidence>
<dbReference type="SUPFAM" id="SSF56784">
    <property type="entry name" value="HAD-like"/>
    <property type="match status" value="1"/>
</dbReference>
<dbReference type="Proteomes" id="UP000315522">
    <property type="component" value="Unassembled WGS sequence"/>
</dbReference>
<protein>
    <submittedName>
        <fullName evidence="4">2-haloalkanoic acid dehalogenase</fullName>
    </submittedName>
</protein>
<reference evidence="4 5" key="1">
    <citation type="submission" date="2018-05" db="EMBL/GenBank/DDBJ databases">
        <title>Genome sequencing and assembly of the regulated plant pathogen Lachnellula willkommii and related sister species for the development of diagnostic species identification markers.</title>
        <authorList>
            <person name="Giroux E."/>
            <person name="Bilodeau G."/>
        </authorList>
    </citation>
    <scope>NUCLEOTIDE SEQUENCE [LARGE SCALE GENOMIC DNA]</scope>
    <source>
        <strain evidence="4 5">CBS 172.35</strain>
    </source>
</reference>
<dbReference type="NCBIfam" id="TIGR01493">
    <property type="entry name" value="HAD-SF-IA-v2"/>
    <property type="match status" value="1"/>
</dbReference>
<dbReference type="InterPro" id="IPR051540">
    <property type="entry name" value="S-2-haloacid_dehalogenase"/>
</dbReference>
<dbReference type="SFLD" id="SFLDG01129">
    <property type="entry name" value="C1.5:_HAD__Beta-PGM__Phosphata"/>
    <property type="match status" value="1"/>
</dbReference>
<dbReference type="InterPro" id="IPR006328">
    <property type="entry name" value="2-HAD"/>
</dbReference>
<dbReference type="InterPro" id="IPR036412">
    <property type="entry name" value="HAD-like_sf"/>
</dbReference>
<feature type="region of interest" description="Disordered" evidence="3">
    <location>
        <begin position="250"/>
        <end position="269"/>
    </location>
</feature>
<evidence type="ECO:0000313" key="5">
    <source>
        <dbReference type="Proteomes" id="UP000315522"/>
    </source>
</evidence>
<evidence type="ECO:0000256" key="1">
    <source>
        <dbReference type="ARBA" id="ARBA00008106"/>
    </source>
</evidence>
<dbReference type="NCBIfam" id="TIGR01428">
    <property type="entry name" value="HAD_type_II"/>
    <property type="match status" value="1"/>
</dbReference>
<dbReference type="Pfam" id="PF00702">
    <property type="entry name" value="Hydrolase"/>
    <property type="match status" value="1"/>
</dbReference>
<dbReference type="Gene3D" id="3.40.50.1000">
    <property type="entry name" value="HAD superfamily/HAD-like"/>
    <property type="match status" value="1"/>
</dbReference>
<dbReference type="PANTHER" id="PTHR43316">
    <property type="entry name" value="HYDROLASE, HALOACID DELAHOGENASE-RELATED"/>
    <property type="match status" value="1"/>
</dbReference>